<keyword evidence="2" id="KW-1185">Reference proteome</keyword>
<feature type="region of interest" description="Disordered" evidence="1">
    <location>
        <begin position="1"/>
        <end position="30"/>
    </location>
</feature>
<accession>A0A915I3S0</accession>
<evidence type="ECO:0000256" key="1">
    <source>
        <dbReference type="SAM" id="MobiDB-lite"/>
    </source>
</evidence>
<name>A0A915I3S0_ROMCU</name>
<protein>
    <submittedName>
        <fullName evidence="3">Uncharacterized protein</fullName>
    </submittedName>
</protein>
<evidence type="ECO:0000313" key="3">
    <source>
        <dbReference type="WBParaSite" id="nRc.2.0.1.t08778-RA"/>
    </source>
</evidence>
<feature type="compositionally biased region" description="Basic and acidic residues" evidence="1">
    <location>
        <begin position="7"/>
        <end position="17"/>
    </location>
</feature>
<proteinExistence type="predicted"/>
<evidence type="ECO:0000313" key="2">
    <source>
        <dbReference type="Proteomes" id="UP000887565"/>
    </source>
</evidence>
<organism evidence="2 3">
    <name type="scientific">Romanomermis culicivorax</name>
    <name type="common">Nematode worm</name>
    <dbReference type="NCBI Taxonomy" id="13658"/>
    <lineage>
        <taxon>Eukaryota</taxon>
        <taxon>Metazoa</taxon>
        <taxon>Ecdysozoa</taxon>
        <taxon>Nematoda</taxon>
        <taxon>Enoplea</taxon>
        <taxon>Dorylaimia</taxon>
        <taxon>Mermithida</taxon>
        <taxon>Mermithoidea</taxon>
        <taxon>Mermithidae</taxon>
        <taxon>Romanomermis</taxon>
    </lineage>
</organism>
<sequence>MTRKKKPDRESNKEEIKNNVTKSQKKEKIRKIEKDKDEEVKAKNYNEKLSDIAACGDPYRK</sequence>
<dbReference type="AlphaFoldDB" id="A0A915I3S0"/>
<reference evidence="3" key="1">
    <citation type="submission" date="2022-11" db="UniProtKB">
        <authorList>
            <consortium name="WormBaseParasite"/>
        </authorList>
    </citation>
    <scope>IDENTIFICATION</scope>
</reference>
<dbReference type="WBParaSite" id="nRc.2.0.1.t08778-RA">
    <property type="protein sequence ID" value="nRc.2.0.1.t08778-RA"/>
    <property type="gene ID" value="nRc.2.0.1.g08778"/>
</dbReference>
<dbReference type="Proteomes" id="UP000887565">
    <property type="component" value="Unplaced"/>
</dbReference>